<accession>U5QJJ4</accession>
<reference evidence="1 2" key="1">
    <citation type="journal article" date="2013" name="PLoS ONE">
        <title>Cultivation and Complete Genome Sequencing of Gloeobacter kilaueensis sp. nov., from a Lava Cave in Kilauea Caldera, Hawai'i.</title>
        <authorList>
            <person name="Saw J.H."/>
            <person name="Schatz M."/>
            <person name="Brown M.V."/>
            <person name="Kunkel D.D."/>
            <person name="Foster J.S."/>
            <person name="Shick H."/>
            <person name="Christensen S."/>
            <person name="Hou S."/>
            <person name="Wan X."/>
            <person name="Donachie S.P."/>
        </authorList>
    </citation>
    <scope>NUCLEOTIDE SEQUENCE [LARGE SCALE GENOMIC DNA]</scope>
    <source>
        <strain evidence="2">JS</strain>
    </source>
</reference>
<protein>
    <recommendedName>
        <fullName evidence="3">DUF4351 domain-containing protein</fullName>
    </recommendedName>
</protein>
<dbReference type="PANTHER" id="PTHR34613">
    <property type="entry name" value="SLL0800 PROTEIN"/>
    <property type="match status" value="1"/>
</dbReference>
<name>U5QJJ4_GLOK1</name>
<dbReference type="RefSeq" id="WP_023174393.1">
    <property type="nucleotide sequence ID" value="NC_022600.1"/>
</dbReference>
<dbReference type="eggNOG" id="COG5464">
    <property type="taxonomic scope" value="Bacteria"/>
</dbReference>
<dbReference type="EMBL" id="CP003587">
    <property type="protein sequence ID" value="AGY59162.1"/>
    <property type="molecule type" value="Genomic_DNA"/>
</dbReference>
<dbReference type="PANTHER" id="PTHR34613:SF1">
    <property type="entry name" value="SLL6017 PROTEIN"/>
    <property type="match status" value="1"/>
</dbReference>
<dbReference type="PATRIC" id="fig|1183438.3.peg.2875"/>
<evidence type="ECO:0000313" key="1">
    <source>
        <dbReference type="EMBL" id="AGY59162.1"/>
    </source>
</evidence>
<evidence type="ECO:0000313" key="2">
    <source>
        <dbReference type="Proteomes" id="UP000017396"/>
    </source>
</evidence>
<dbReference type="AlphaFoldDB" id="U5QJJ4"/>
<dbReference type="KEGG" id="glj:GKIL_2916"/>
<evidence type="ECO:0008006" key="3">
    <source>
        <dbReference type="Google" id="ProtNLM"/>
    </source>
</evidence>
<gene>
    <name evidence="1" type="ORF">GKIL_2916</name>
</gene>
<dbReference type="OrthoDB" id="510169at2"/>
<keyword evidence="2" id="KW-1185">Reference proteome</keyword>
<dbReference type="HOGENOM" id="CLU_069065_3_0_3"/>
<dbReference type="STRING" id="1183438.GKIL_2916"/>
<dbReference type="Proteomes" id="UP000017396">
    <property type="component" value="Chromosome"/>
</dbReference>
<organism evidence="1 2">
    <name type="scientific">Gloeobacter kilaueensis (strain ATCC BAA-2537 / CCAP 1431/1 / ULC 316 / JS1)</name>
    <dbReference type="NCBI Taxonomy" id="1183438"/>
    <lineage>
        <taxon>Bacteria</taxon>
        <taxon>Bacillati</taxon>
        <taxon>Cyanobacteriota</taxon>
        <taxon>Cyanophyceae</taxon>
        <taxon>Gloeobacterales</taxon>
        <taxon>Gloeobacteraceae</taxon>
        <taxon>Gloeobacter</taxon>
    </lineage>
</organism>
<proteinExistence type="predicted"/>
<sequence length="294" mass="33596">MDKTERRPFDTSLQGLAALYSQNFLVWLRGSEAVWQQELNSVIVAQQRRADFLIRYTDAKGKQRLLHIEFQTLVQRRELHEELPVRMTTYAVFVLNKYGQVPEQVLVLLQDTAATRRVPDHFAQGGLRVEYEVIRLWEQDPAAILASGLVGLMPLVPLMRGQDVEGLLRASVEVIETELESLQERNEVLAVTGLLSSLRDQRTVVEFFRRRSIMNLLQQTPLFQELTRDIVLEAEQRGRIQALLVQLEYRFGPVPAEVETALQGISDPKILDRLGLAVLQAPDLNTFQQQVPSD</sequence>